<feature type="non-terminal residue" evidence="6">
    <location>
        <position position="417"/>
    </location>
</feature>
<dbReference type="GO" id="GO:1903457">
    <property type="term" value="P:lactate catabolic process"/>
    <property type="evidence" value="ECO:0007669"/>
    <property type="project" value="TreeGrafter"/>
</dbReference>
<feature type="domain" description="FAD-binding PCMH-type" evidence="5">
    <location>
        <begin position="40"/>
        <end position="269"/>
    </location>
</feature>
<dbReference type="InterPro" id="IPR036318">
    <property type="entry name" value="FAD-bd_PCMH-like_sf"/>
</dbReference>
<dbReference type="InterPro" id="IPR016169">
    <property type="entry name" value="FAD-bd_PCMH_sub2"/>
</dbReference>
<gene>
    <name evidence="6" type="ORF">METZ01_LOCUS111189</name>
</gene>
<protein>
    <recommendedName>
        <fullName evidence="5">FAD-binding PCMH-type domain-containing protein</fullName>
    </recommendedName>
</protein>
<dbReference type="InterPro" id="IPR016164">
    <property type="entry name" value="FAD-linked_Oxase-like_C"/>
</dbReference>
<keyword evidence="2" id="KW-0285">Flavoprotein</keyword>
<dbReference type="Pfam" id="PF01565">
    <property type="entry name" value="FAD_binding_4"/>
    <property type="match status" value="1"/>
</dbReference>
<dbReference type="AlphaFoldDB" id="A0A381X0T2"/>
<reference evidence="6" key="1">
    <citation type="submission" date="2018-05" db="EMBL/GenBank/DDBJ databases">
        <authorList>
            <person name="Lanie J.A."/>
            <person name="Ng W.-L."/>
            <person name="Kazmierczak K.M."/>
            <person name="Andrzejewski T.M."/>
            <person name="Davidsen T.M."/>
            <person name="Wayne K.J."/>
            <person name="Tettelin H."/>
            <person name="Glass J.I."/>
            <person name="Rusch D."/>
            <person name="Podicherti R."/>
            <person name="Tsui H.-C.T."/>
            <person name="Winkler M.E."/>
        </authorList>
    </citation>
    <scope>NUCLEOTIDE SEQUENCE</scope>
</reference>
<evidence type="ECO:0000259" key="5">
    <source>
        <dbReference type="PROSITE" id="PS51387"/>
    </source>
</evidence>
<dbReference type="InterPro" id="IPR006094">
    <property type="entry name" value="Oxid_FAD_bind_N"/>
</dbReference>
<keyword evidence="4" id="KW-0560">Oxidoreductase</keyword>
<dbReference type="EMBL" id="UINC01013516">
    <property type="protein sequence ID" value="SVA58335.1"/>
    <property type="molecule type" value="Genomic_DNA"/>
</dbReference>
<dbReference type="PROSITE" id="PS51387">
    <property type="entry name" value="FAD_PCMH"/>
    <property type="match status" value="1"/>
</dbReference>
<evidence type="ECO:0000256" key="3">
    <source>
        <dbReference type="ARBA" id="ARBA00022827"/>
    </source>
</evidence>
<dbReference type="InterPro" id="IPR004113">
    <property type="entry name" value="FAD-bd_oxidored_4_C"/>
</dbReference>
<evidence type="ECO:0000256" key="1">
    <source>
        <dbReference type="ARBA" id="ARBA00001974"/>
    </source>
</evidence>
<organism evidence="6">
    <name type="scientific">marine metagenome</name>
    <dbReference type="NCBI Taxonomy" id="408172"/>
    <lineage>
        <taxon>unclassified sequences</taxon>
        <taxon>metagenomes</taxon>
        <taxon>ecological metagenomes</taxon>
    </lineage>
</organism>
<proteinExistence type="predicted"/>
<evidence type="ECO:0000256" key="2">
    <source>
        <dbReference type="ARBA" id="ARBA00022630"/>
    </source>
</evidence>
<accession>A0A381X0T2</accession>
<dbReference type="SUPFAM" id="SSF55103">
    <property type="entry name" value="FAD-linked oxidases, C-terminal domain"/>
    <property type="match status" value="1"/>
</dbReference>
<evidence type="ECO:0000313" key="6">
    <source>
        <dbReference type="EMBL" id="SVA58335.1"/>
    </source>
</evidence>
<keyword evidence="3" id="KW-0274">FAD</keyword>
<dbReference type="PANTHER" id="PTHR11748:SF119">
    <property type="entry name" value="D-2-HYDROXYGLUTARATE DEHYDROGENASE"/>
    <property type="match status" value="1"/>
</dbReference>
<evidence type="ECO:0000256" key="4">
    <source>
        <dbReference type="ARBA" id="ARBA00023002"/>
    </source>
</evidence>
<dbReference type="GO" id="GO:0071949">
    <property type="term" value="F:FAD binding"/>
    <property type="evidence" value="ECO:0007669"/>
    <property type="project" value="InterPro"/>
</dbReference>
<dbReference type="Pfam" id="PF02913">
    <property type="entry name" value="FAD-oxidase_C"/>
    <property type="match status" value="1"/>
</dbReference>
<dbReference type="GO" id="GO:0004458">
    <property type="term" value="F:D-lactate dehydrogenase (cytochrome) activity"/>
    <property type="evidence" value="ECO:0007669"/>
    <property type="project" value="TreeGrafter"/>
</dbReference>
<dbReference type="PANTHER" id="PTHR11748">
    <property type="entry name" value="D-LACTATE DEHYDROGENASE"/>
    <property type="match status" value="1"/>
</dbReference>
<dbReference type="GO" id="GO:0008720">
    <property type="term" value="F:D-lactate dehydrogenase (NAD+) activity"/>
    <property type="evidence" value="ECO:0007669"/>
    <property type="project" value="TreeGrafter"/>
</dbReference>
<name>A0A381X0T2_9ZZZZ</name>
<sequence length="417" mass="45979">MDKNHNDIFALESDLKRAIQGDVRFDSFSKTLYSTDASIYQMEPIGVVLPRDTDDVLASMEIAKSAGIPIMPRGGGTSLAGQTVNHALVLDFSKYMNRVLEVNYEERWARVQPGIVLDDLNRNLLEEKRVRYGPDPSTSNRACIGGGIGNNSCGAHSLVYGKTSDQVLEIEAVLSNATKINFGPLSPGELEKKLTKQDFEGNIYREVLNIAQSNSTEIESNYPKISRRISGYNLDSLLGNSATNMADIVVGSEGTLCMVTEATVKLVKTPRYTGLCIVHFSDLAVACAATTPILKHDPSAVELIDSMLIERTRQSPAFSRLMKFIDGQPKAVLIVEFSGETPSEISKRLTSFKVDLQRQSLGYAWLNITDKIEQQKVWSIRKAGLGLLMSIRGNNKPIPFVEDTAVDPSRLGEFVRR</sequence>
<dbReference type="Gene3D" id="3.30.465.10">
    <property type="match status" value="1"/>
</dbReference>
<dbReference type="InterPro" id="IPR016166">
    <property type="entry name" value="FAD-bd_PCMH"/>
</dbReference>
<comment type="cofactor">
    <cofactor evidence="1">
        <name>FAD</name>
        <dbReference type="ChEBI" id="CHEBI:57692"/>
    </cofactor>
</comment>
<dbReference type="SUPFAM" id="SSF56176">
    <property type="entry name" value="FAD-binding/transporter-associated domain-like"/>
    <property type="match status" value="1"/>
</dbReference>